<dbReference type="SUPFAM" id="SSF46689">
    <property type="entry name" value="Homeodomain-like"/>
    <property type="match status" value="1"/>
</dbReference>
<sequence length="190" mass="20109">MARPSVATERREQILDATMNTIAEHGISGTTLDRIADTVGMSRGHVRHFVGNRDQLLLDTAIAVFGDETGNVGSILPPHVATINDALDYLFGPDFNAPDRENAVVLGLVELSRTTPEIADVLTTAYTATRVQLAELVTIAKPNASAGACITAAYGVLTCALGSVFLGDFDKDPTRMERSRAAADAQLAAI</sequence>
<feature type="DNA-binding region" description="H-T-H motif" evidence="4">
    <location>
        <begin position="31"/>
        <end position="50"/>
    </location>
</feature>
<dbReference type="STRING" id="582680.RS86_02775"/>
<evidence type="ECO:0000313" key="7">
    <source>
        <dbReference type="Proteomes" id="UP000033740"/>
    </source>
</evidence>
<keyword evidence="2 4" id="KW-0238">DNA-binding</keyword>
<dbReference type="Proteomes" id="UP000033740">
    <property type="component" value="Unassembled WGS sequence"/>
</dbReference>
<evidence type="ECO:0000313" key="6">
    <source>
        <dbReference type="EMBL" id="KJL32303.1"/>
    </source>
</evidence>
<evidence type="ECO:0000259" key="5">
    <source>
        <dbReference type="PROSITE" id="PS50977"/>
    </source>
</evidence>
<dbReference type="GO" id="GO:0003677">
    <property type="term" value="F:DNA binding"/>
    <property type="evidence" value="ECO:0007669"/>
    <property type="project" value="UniProtKB-UniRule"/>
</dbReference>
<evidence type="ECO:0000256" key="4">
    <source>
        <dbReference type="PROSITE-ProRule" id="PRU00335"/>
    </source>
</evidence>
<dbReference type="PROSITE" id="PS50977">
    <property type="entry name" value="HTH_TETR_2"/>
    <property type="match status" value="1"/>
</dbReference>
<proteinExistence type="predicted"/>
<dbReference type="RefSeq" id="WP_045272813.1">
    <property type="nucleotide sequence ID" value="NZ_JYIX01000037.1"/>
</dbReference>
<comment type="caution">
    <text evidence="6">The sequence shown here is derived from an EMBL/GenBank/DDBJ whole genome shotgun (WGS) entry which is preliminary data.</text>
</comment>
<feature type="domain" description="HTH tetR-type" evidence="5">
    <location>
        <begin position="8"/>
        <end position="68"/>
    </location>
</feature>
<protein>
    <submittedName>
        <fullName evidence="6">HTH-type transcriptional regulator BetI</fullName>
    </submittedName>
</protein>
<dbReference type="Gene3D" id="1.10.357.10">
    <property type="entry name" value="Tetracycline Repressor, domain 2"/>
    <property type="match status" value="1"/>
</dbReference>
<dbReference type="PATRIC" id="fig|582680.6.peg.2847"/>
<keyword evidence="1" id="KW-0805">Transcription regulation</keyword>
<dbReference type="EMBL" id="JYIX01000037">
    <property type="protein sequence ID" value="KJL32303.1"/>
    <property type="molecule type" value="Genomic_DNA"/>
</dbReference>
<keyword evidence="7" id="KW-1185">Reference proteome</keyword>
<dbReference type="AlphaFoldDB" id="A0A0F0LGP4"/>
<gene>
    <name evidence="6" type="primary">betI_9</name>
    <name evidence="6" type="ORF">RS86_02775</name>
</gene>
<evidence type="ECO:0000256" key="2">
    <source>
        <dbReference type="ARBA" id="ARBA00023125"/>
    </source>
</evidence>
<keyword evidence="3" id="KW-0804">Transcription</keyword>
<dbReference type="InterPro" id="IPR009057">
    <property type="entry name" value="Homeodomain-like_sf"/>
</dbReference>
<dbReference type="PANTHER" id="PTHR47506:SF6">
    <property type="entry name" value="HTH-TYPE TRANSCRIPTIONAL REPRESSOR NEMR"/>
    <property type="match status" value="1"/>
</dbReference>
<accession>A0A0F0LGP4</accession>
<dbReference type="Pfam" id="PF00440">
    <property type="entry name" value="TetR_N"/>
    <property type="match status" value="1"/>
</dbReference>
<organism evidence="6 7">
    <name type="scientific">Microbacterium azadirachtae</name>
    <dbReference type="NCBI Taxonomy" id="582680"/>
    <lineage>
        <taxon>Bacteria</taxon>
        <taxon>Bacillati</taxon>
        <taxon>Actinomycetota</taxon>
        <taxon>Actinomycetes</taxon>
        <taxon>Micrococcales</taxon>
        <taxon>Microbacteriaceae</taxon>
        <taxon>Microbacterium</taxon>
    </lineage>
</organism>
<dbReference type="InterPro" id="IPR001647">
    <property type="entry name" value="HTH_TetR"/>
</dbReference>
<name>A0A0F0LGP4_9MICO</name>
<dbReference type="PANTHER" id="PTHR47506">
    <property type="entry name" value="TRANSCRIPTIONAL REGULATORY PROTEIN"/>
    <property type="match status" value="1"/>
</dbReference>
<reference evidence="6 7" key="1">
    <citation type="submission" date="2015-02" db="EMBL/GenBank/DDBJ databases">
        <title>Draft genome sequences of ten Microbacterium spp. with emphasis on heavy metal contaminated environments.</title>
        <authorList>
            <person name="Corretto E."/>
        </authorList>
    </citation>
    <scope>NUCLEOTIDE SEQUENCE [LARGE SCALE GENOMIC DNA]</scope>
    <source>
        <strain evidence="6 7">ARN176</strain>
    </source>
</reference>
<evidence type="ECO:0000256" key="1">
    <source>
        <dbReference type="ARBA" id="ARBA00023015"/>
    </source>
</evidence>
<evidence type="ECO:0000256" key="3">
    <source>
        <dbReference type="ARBA" id="ARBA00023163"/>
    </source>
</evidence>